<dbReference type="Gramene" id="QL04p006161:mrna">
    <property type="protein sequence ID" value="QL04p006161:mrna"/>
    <property type="gene ID" value="QL04p006161"/>
</dbReference>
<reference evidence="2 3" key="1">
    <citation type="journal article" date="2016" name="G3 (Bethesda)">
        <title>First Draft Assembly and Annotation of the Genome of a California Endemic Oak Quercus lobata Nee (Fagaceae).</title>
        <authorList>
            <person name="Sork V.L."/>
            <person name="Fitz-Gibbon S.T."/>
            <person name="Puiu D."/>
            <person name="Crepeau M."/>
            <person name="Gugger P.F."/>
            <person name="Sherman R."/>
            <person name="Stevens K."/>
            <person name="Langley C.H."/>
            <person name="Pellegrini M."/>
            <person name="Salzberg S.L."/>
        </authorList>
    </citation>
    <scope>NUCLEOTIDE SEQUENCE [LARGE SCALE GENOMIC DNA]</scope>
    <source>
        <strain evidence="2 3">cv. SW786</strain>
    </source>
</reference>
<keyword evidence="3" id="KW-1185">Reference proteome</keyword>
<dbReference type="EnsemblPlants" id="QL04p006161:mrna">
    <property type="protein sequence ID" value="QL04p006161:mrna"/>
    <property type="gene ID" value="QL04p006161"/>
</dbReference>
<reference evidence="2" key="2">
    <citation type="submission" date="2021-01" db="UniProtKB">
        <authorList>
            <consortium name="EnsemblPlants"/>
        </authorList>
    </citation>
    <scope>IDENTIFICATION</scope>
</reference>
<feature type="region of interest" description="Disordered" evidence="1">
    <location>
        <begin position="1"/>
        <end position="26"/>
    </location>
</feature>
<protein>
    <submittedName>
        <fullName evidence="2">Uncharacterized protein</fullName>
    </submittedName>
</protein>
<evidence type="ECO:0000256" key="1">
    <source>
        <dbReference type="SAM" id="MobiDB-lite"/>
    </source>
</evidence>
<evidence type="ECO:0000313" key="2">
    <source>
        <dbReference type="EnsemblPlants" id="QL04p006161:mrna"/>
    </source>
</evidence>
<dbReference type="OMA" id="NSKACHF"/>
<dbReference type="InParanoid" id="A0A7N2LBJ2"/>
<proteinExistence type="predicted"/>
<name>A0A7N2LBJ2_QUELO</name>
<evidence type="ECO:0000313" key="3">
    <source>
        <dbReference type="Proteomes" id="UP000594261"/>
    </source>
</evidence>
<dbReference type="AlphaFoldDB" id="A0A7N2LBJ2"/>
<organism evidence="2 3">
    <name type="scientific">Quercus lobata</name>
    <name type="common">Valley oak</name>
    <dbReference type="NCBI Taxonomy" id="97700"/>
    <lineage>
        <taxon>Eukaryota</taxon>
        <taxon>Viridiplantae</taxon>
        <taxon>Streptophyta</taxon>
        <taxon>Embryophyta</taxon>
        <taxon>Tracheophyta</taxon>
        <taxon>Spermatophyta</taxon>
        <taxon>Magnoliopsida</taxon>
        <taxon>eudicotyledons</taxon>
        <taxon>Gunneridae</taxon>
        <taxon>Pentapetalae</taxon>
        <taxon>rosids</taxon>
        <taxon>fabids</taxon>
        <taxon>Fagales</taxon>
        <taxon>Fagaceae</taxon>
        <taxon>Quercus</taxon>
    </lineage>
</organism>
<dbReference type="Proteomes" id="UP000594261">
    <property type="component" value="Chromosome 4"/>
</dbReference>
<sequence length="84" mass="8983">MAEEKQKHSGGGAGGGIVAVDPKPNNGLTSKVIDFVEKLIVKLMYDSSLPHHYLSGNFAPVREETPPTTDLLVKGHLPITNFTA</sequence>
<accession>A0A7N2LBJ2</accession>
<dbReference type="EMBL" id="LRBV02000004">
    <property type="status" value="NOT_ANNOTATED_CDS"/>
    <property type="molecule type" value="Genomic_DNA"/>
</dbReference>